<sequence length="78" mass="8444">MSKNLKRFIDDLQGDWELIGAFFDNPESVLDQYDLSSSEKASILSRNLNDLNGLGINEQLAVGALSGAHSKRCSSGSV</sequence>
<keyword evidence="2" id="KW-1185">Reference proteome</keyword>
<dbReference type="EMBL" id="JANUXY010000002">
    <property type="protein sequence ID" value="MCS4485759.1"/>
    <property type="molecule type" value="Genomic_DNA"/>
</dbReference>
<dbReference type="RefSeq" id="WP_259198376.1">
    <property type="nucleotide sequence ID" value="NZ_JANUXY010000002.1"/>
</dbReference>
<dbReference type="Proteomes" id="UP001205609">
    <property type="component" value="Unassembled WGS sequence"/>
</dbReference>
<dbReference type="SUPFAM" id="SSF48076">
    <property type="entry name" value="LigA subunit of an aromatic-ring-opening dioxygenase LigAB"/>
    <property type="match status" value="1"/>
</dbReference>
<dbReference type="Gene3D" id="1.10.700.10">
    <property type="entry name" value="Dioxygenase LigAB, LigA subunit"/>
    <property type="match status" value="1"/>
</dbReference>
<organism evidence="1 2">
    <name type="scientific">Staphylococcus americanisciuri</name>
    <dbReference type="NCBI Taxonomy" id="2973940"/>
    <lineage>
        <taxon>Bacteria</taxon>
        <taxon>Bacillati</taxon>
        <taxon>Bacillota</taxon>
        <taxon>Bacilli</taxon>
        <taxon>Bacillales</taxon>
        <taxon>Staphylococcaceae</taxon>
        <taxon>Staphylococcus</taxon>
    </lineage>
</organism>
<name>A0ABT2F044_9STAP</name>
<protein>
    <submittedName>
        <fullName evidence="1">Uncharacterized protein</fullName>
    </submittedName>
</protein>
<dbReference type="InterPro" id="IPR036622">
    <property type="entry name" value="LigA_sf"/>
</dbReference>
<evidence type="ECO:0000313" key="1">
    <source>
        <dbReference type="EMBL" id="MCS4485759.1"/>
    </source>
</evidence>
<proteinExistence type="predicted"/>
<evidence type="ECO:0000313" key="2">
    <source>
        <dbReference type="Proteomes" id="UP001205609"/>
    </source>
</evidence>
<gene>
    <name evidence="1" type="ORF">NXS11_02495</name>
</gene>
<accession>A0ABT2F044</accession>
<comment type="caution">
    <text evidence="1">The sequence shown here is derived from an EMBL/GenBank/DDBJ whole genome shotgun (WGS) entry which is preliminary data.</text>
</comment>
<reference evidence="1 2" key="1">
    <citation type="journal article" date="2023" name="Int. J. Syst. Evol. Microbiol.">
        <title>Streptococcus sciuri sp. nov., Staphylococcus marylandisciuri sp. nov. and Staphylococcus americanisciuri sp. nov., isolated from faeces of eastern grey squirrel (Sciurus carolinensis).</title>
        <authorList>
            <person name="Volokhov D.V."/>
            <person name="Zagorodnyaya T.A."/>
            <person name="Furtak V.A."/>
            <person name="Nattanmai G."/>
            <person name="Randall L."/>
            <person name="Jose S."/>
            <person name="Gao Y."/>
            <person name="Eisenberg T."/>
            <person name="Delmonte P."/>
            <person name="Blom J."/>
            <person name="Mitchell K.K."/>
        </authorList>
    </citation>
    <scope>NUCLEOTIDE SEQUENCE [LARGE SCALE GENOMIC DNA]</scope>
    <source>
        <strain evidence="1 2">GRT3</strain>
    </source>
</reference>